<gene>
    <name evidence="1" type="ORF">RHMOL_Rhmol04G0219000</name>
</gene>
<accession>A0ACC0P571</accession>
<name>A0ACC0P571_RHOML</name>
<evidence type="ECO:0000313" key="2">
    <source>
        <dbReference type="Proteomes" id="UP001062846"/>
    </source>
</evidence>
<organism evidence="1 2">
    <name type="scientific">Rhododendron molle</name>
    <name type="common">Chinese azalea</name>
    <name type="synonym">Azalea mollis</name>
    <dbReference type="NCBI Taxonomy" id="49168"/>
    <lineage>
        <taxon>Eukaryota</taxon>
        <taxon>Viridiplantae</taxon>
        <taxon>Streptophyta</taxon>
        <taxon>Embryophyta</taxon>
        <taxon>Tracheophyta</taxon>
        <taxon>Spermatophyta</taxon>
        <taxon>Magnoliopsida</taxon>
        <taxon>eudicotyledons</taxon>
        <taxon>Gunneridae</taxon>
        <taxon>Pentapetalae</taxon>
        <taxon>asterids</taxon>
        <taxon>Ericales</taxon>
        <taxon>Ericaceae</taxon>
        <taxon>Ericoideae</taxon>
        <taxon>Rhodoreae</taxon>
        <taxon>Rhododendron</taxon>
    </lineage>
</organism>
<sequence length="104" mass="12439">MPLAEFARDDCKLCRIPKSGDRSRFTFYISGRTLRQLGTNQENRHFGRECFELPTFEDHNLQVYEYSWNNRELEGPLLDSVTWLESRYVKWLHKEVKARSGGYF</sequence>
<keyword evidence="2" id="KW-1185">Reference proteome</keyword>
<comment type="caution">
    <text evidence="1">The sequence shown here is derived from an EMBL/GenBank/DDBJ whole genome shotgun (WGS) entry which is preliminary data.</text>
</comment>
<reference evidence="1" key="1">
    <citation type="submission" date="2022-02" db="EMBL/GenBank/DDBJ databases">
        <title>Plant Genome Project.</title>
        <authorList>
            <person name="Zhang R.-G."/>
        </authorList>
    </citation>
    <scope>NUCLEOTIDE SEQUENCE</scope>
    <source>
        <strain evidence="1">AT1</strain>
    </source>
</reference>
<dbReference type="EMBL" id="CM046391">
    <property type="protein sequence ID" value="KAI8559978.1"/>
    <property type="molecule type" value="Genomic_DNA"/>
</dbReference>
<evidence type="ECO:0000313" key="1">
    <source>
        <dbReference type="EMBL" id="KAI8559978.1"/>
    </source>
</evidence>
<proteinExistence type="predicted"/>
<protein>
    <submittedName>
        <fullName evidence="1">Uncharacterized protein</fullName>
    </submittedName>
</protein>
<dbReference type="Proteomes" id="UP001062846">
    <property type="component" value="Chromosome 4"/>
</dbReference>